<dbReference type="AlphaFoldDB" id="A0A5C4LZH4"/>
<proteinExistence type="predicted"/>
<protein>
    <submittedName>
        <fullName evidence="1">Uncharacterized protein</fullName>
    </submittedName>
</protein>
<reference evidence="1 2" key="1">
    <citation type="submission" date="2019-06" db="EMBL/GenBank/DDBJ databases">
        <title>Amycolatopsis alkalitolerans sp. nov., isolated from Gastrodia elata Blume.</title>
        <authorList>
            <person name="Narsing Rao M.P."/>
            <person name="Li W.J."/>
        </authorList>
    </citation>
    <scope>NUCLEOTIDE SEQUENCE [LARGE SCALE GENOMIC DNA]</scope>
    <source>
        <strain evidence="1 2">SYSUP0005</strain>
    </source>
</reference>
<accession>A0A5C4LZH4</accession>
<gene>
    <name evidence="1" type="ORF">FG385_20750</name>
</gene>
<dbReference type="OrthoDB" id="5188929at2"/>
<sequence length="115" mass="12672">MRIKTANSFPVFQGSGVGDHYVEVMATNRGRAATTVESWGIELPATNETAIPATQAPWSTSLPHRLEPHSNATFYVLADEVRSIVAQKRTTFRDLRPFVRLSTGQKVYGRGVPLS</sequence>
<dbReference type="EMBL" id="VDFW01000018">
    <property type="protein sequence ID" value="TNC23784.1"/>
    <property type="molecule type" value="Genomic_DNA"/>
</dbReference>
<name>A0A5C4LZH4_9PSEU</name>
<evidence type="ECO:0000313" key="2">
    <source>
        <dbReference type="Proteomes" id="UP000305546"/>
    </source>
</evidence>
<organism evidence="1 2">
    <name type="scientific">Amycolatopsis alkalitolerans</name>
    <dbReference type="NCBI Taxonomy" id="2547244"/>
    <lineage>
        <taxon>Bacteria</taxon>
        <taxon>Bacillati</taxon>
        <taxon>Actinomycetota</taxon>
        <taxon>Actinomycetes</taxon>
        <taxon>Pseudonocardiales</taxon>
        <taxon>Pseudonocardiaceae</taxon>
        <taxon>Amycolatopsis</taxon>
    </lineage>
</organism>
<evidence type="ECO:0000313" key="1">
    <source>
        <dbReference type="EMBL" id="TNC23784.1"/>
    </source>
</evidence>
<keyword evidence="2" id="KW-1185">Reference proteome</keyword>
<comment type="caution">
    <text evidence="1">The sequence shown here is derived from an EMBL/GenBank/DDBJ whole genome shotgun (WGS) entry which is preliminary data.</text>
</comment>
<dbReference type="RefSeq" id="WP_139098424.1">
    <property type="nucleotide sequence ID" value="NZ_VDFW01000018.1"/>
</dbReference>
<dbReference type="Proteomes" id="UP000305546">
    <property type="component" value="Unassembled WGS sequence"/>
</dbReference>